<comment type="similarity">
    <text evidence="1">Belongs to the EssB family.</text>
</comment>
<name>A0A7X0Y040_9LIST</name>
<evidence type="ECO:0000256" key="3">
    <source>
        <dbReference type="SAM" id="Phobius"/>
    </source>
</evidence>
<dbReference type="InterPro" id="IPR042565">
    <property type="entry name" value="T7SS_EssB_C"/>
</dbReference>
<dbReference type="AlphaFoldDB" id="A0A7X0Y040"/>
<dbReference type="InterPro" id="IPR018778">
    <property type="entry name" value="T7SS_EssB"/>
</dbReference>
<gene>
    <name evidence="4" type="primary">essB</name>
    <name evidence="4" type="ORF">HCA52_13630</name>
</gene>
<feature type="compositionally biased region" description="Basic and acidic residues" evidence="2">
    <location>
        <begin position="339"/>
        <end position="350"/>
    </location>
</feature>
<evidence type="ECO:0000313" key="5">
    <source>
        <dbReference type="Proteomes" id="UP000539064"/>
    </source>
</evidence>
<dbReference type="Gene3D" id="1.25.40.680">
    <property type="entry name" value="Type VII secretion system EssB, C-terminal-like domain"/>
    <property type="match status" value="1"/>
</dbReference>
<keyword evidence="3" id="KW-1133">Transmembrane helix</keyword>
<feature type="transmembrane region" description="Helical" evidence="3">
    <location>
        <begin position="196"/>
        <end position="220"/>
    </location>
</feature>
<sequence>MNKVKVEIKKAELNATNDIDLLQLQRKDTHLIPCEIENQGEVVIFTYDLEGLEGFKNIKTQSLVHKYQLLMNVADLNKIYERLSVHLSPDNMYFDYNLHPKVKYRDIQEQHDSEEQFFLEYQALVGYVLQNKNSYDDYVHGGRDLLKKDKQTKPFAEVDNVQSLYEALKVGFLKEQQRNAEQKVFINKKEHRRHKWGFRIFLGLFLVLFLIFGYLAMVIMPRNTAIASGYENYIRNDYVKVIEAMENVPLSTMNLDSKHILAVSYIKSEPLSEEQKKNILAGVSYISDPRVLDFWIELGKNNLESSIDLAKQLGNEQYLLYAYSKERTVVENNTTLTGQEKEEKLKEIDQSMKQISGAE</sequence>
<dbReference type="Proteomes" id="UP000539064">
    <property type="component" value="Unassembled WGS sequence"/>
</dbReference>
<dbReference type="RefSeq" id="WP_185489015.1">
    <property type="nucleotide sequence ID" value="NZ_JAARVC010000007.1"/>
</dbReference>
<keyword evidence="3" id="KW-0472">Membrane</keyword>
<evidence type="ECO:0000256" key="1">
    <source>
        <dbReference type="ARBA" id="ARBA00010163"/>
    </source>
</evidence>
<organism evidence="4 5">
    <name type="scientific">Listeria booriae</name>
    <dbReference type="NCBI Taxonomy" id="1552123"/>
    <lineage>
        <taxon>Bacteria</taxon>
        <taxon>Bacillati</taxon>
        <taxon>Bacillota</taxon>
        <taxon>Bacilli</taxon>
        <taxon>Bacillales</taxon>
        <taxon>Listeriaceae</taxon>
        <taxon>Listeria</taxon>
    </lineage>
</organism>
<accession>A0A7X0Y040</accession>
<dbReference type="EMBL" id="JAARVG010000014">
    <property type="protein sequence ID" value="MBC1794467.1"/>
    <property type="molecule type" value="Genomic_DNA"/>
</dbReference>
<proteinExistence type="inferred from homology"/>
<dbReference type="NCBIfam" id="TIGR03926">
    <property type="entry name" value="T7_EssB"/>
    <property type="match status" value="1"/>
</dbReference>
<protein>
    <submittedName>
        <fullName evidence="4">Type VII secretion protein EssB</fullName>
    </submittedName>
</protein>
<evidence type="ECO:0000256" key="2">
    <source>
        <dbReference type="SAM" id="MobiDB-lite"/>
    </source>
</evidence>
<comment type="caution">
    <text evidence="4">The sequence shown here is derived from an EMBL/GenBank/DDBJ whole genome shotgun (WGS) entry which is preliminary data.</text>
</comment>
<evidence type="ECO:0000313" key="4">
    <source>
        <dbReference type="EMBL" id="MBC1794467.1"/>
    </source>
</evidence>
<feature type="region of interest" description="Disordered" evidence="2">
    <location>
        <begin position="338"/>
        <end position="359"/>
    </location>
</feature>
<reference evidence="4 5" key="1">
    <citation type="submission" date="2020-03" db="EMBL/GenBank/DDBJ databases">
        <title>Soil Listeria distribution.</title>
        <authorList>
            <person name="Liao J."/>
            <person name="Wiedmann M."/>
        </authorList>
    </citation>
    <scope>NUCLEOTIDE SEQUENCE [LARGE SCALE GENOMIC DNA]</scope>
    <source>
        <strain evidence="4 5">FSL L7-0978</strain>
    </source>
</reference>
<dbReference type="Pfam" id="PF10140">
    <property type="entry name" value="YukC"/>
    <property type="match status" value="1"/>
</dbReference>
<keyword evidence="3" id="KW-0812">Transmembrane</keyword>
<dbReference type="Gene3D" id="1.10.510.10">
    <property type="entry name" value="Transferase(Phosphotransferase) domain 1"/>
    <property type="match status" value="1"/>
</dbReference>